<protein>
    <submittedName>
        <fullName evidence="2">Uncharacterized protein</fullName>
    </submittedName>
</protein>
<gene>
    <name evidence="2" type="ORF">DY000_02043588</name>
</gene>
<evidence type="ECO:0000313" key="2">
    <source>
        <dbReference type="EMBL" id="KAF3527313.1"/>
    </source>
</evidence>
<evidence type="ECO:0000313" key="3">
    <source>
        <dbReference type="Proteomes" id="UP000266723"/>
    </source>
</evidence>
<comment type="caution">
    <text evidence="2">The sequence shown here is derived from an EMBL/GenBank/DDBJ whole genome shotgun (WGS) entry which is preliminary data.</text>
</comment>
<dbReference type="EMBL" id="QGKV02001507">
    <property type="protein sequence ID" value="KAF3527313.1"/>
    <property type="molecule type" value="Genomic_DNA"/>
</dbReference>
<feature type="region of interest" description="Disordered" evidence="1">
    <location>
        <begin position="1"/>
        <end position="27"/>
    </location>
</feature>
<reference evidence="2 3" key="1">
    <citation type="journal article" date="2020" name="BMC Genomics">
        <title>Intraspecific diversification of the crop wild relative Brassica cretica Lam. using demographic model selection.</title>
        <authorList>
            <person name="Kioukis A."/>
            <person name="Michalopoulou V.A."/>
            <person name="Briers L."/>
            <person name="Pirintsos S."/>
            <person name="Studholme D.J."/>
            <person name="Pavlidis P."/>
            <person name="Sarris P.F."/>
        </authorList>
    </citation>
    <scope>NUCLEOTIDE SEQUENCE [LARGE SCALE GENOMIC DNA]</scope>
    <source>
        <strain evidence="3">cv. PFS-1207/04</strain>
    </source>
</reference>
<name>A0ABQ7B4Y7_BRACR</name>
<proteinExistence type="predicted"/>
<evidence type="ECO:0000256" key="1">
    <source>
        <dbReference type="SAM" id="MobiDB-lite"/>
    </source>
</evidence>
<keyword evidence="3" id="KW-1185">Reference proteome</keyword>
<sequence length="143" mass="15725">MGSRIKEEKELEPDMEKDLTDPVSPAGSTVGLWRTCHQLQPHGRPVLSNSGKALIVPNSSQSLGLSNSAKRLDPTGKKKAVKQVTDRADFDEEVAQIMTSVVNEVNELGATPLFTAAKGNIDVVIPFLRYMPKDLYAEESFWI</sequence>
<accession>A0ABQ7B4Y7</accession>
<organism evidence="2 3">
    <name type="scientific">Brassica cretica</name>
    <name type="common">Mustard</name>
    <dbReference type="NCBI Taxonomy" id="69181"/>
    <lineage>
        <taxon>Eukaryota</taxon>
        <taxon>Viridiplantae</taxon>
        <taxon>Streptophyta</taxon>
        <taxon>Embryophyta</taxon>
        <taxon>Tracheophyta</taxon>
        <taxon>Spermatophyta</taxon>
        <taxon>Magnoliopsida</taxon>
        <taxon>eudicotyledons</taxon>
        <taxon>Gunneridae</taxon>
        <taxon>Pentapetalae</taxon>
        <taxon>rosids</taxon>
        <taxon>malvids</taxon>
        <taxon>Brassicales</taxon>
        <taxon>Brassicaceae</taxon>
        <taxon>Brassiceae</taxon>
        <taxon>Brassica</taxon>
    </lineage>
</organism>
<feature type="region of interest" description="Disordered" evidence="1">
    <location>
        <begin position="65"/>
        <end position="84"/>
    </location>
</feature>
<dbReference type="Proteomes" id="UP000266723">
    <property type="component" value="Unassembled WGS sequence"/>
</dbReference>
<feature type="compositionally biased region" description="Basic and acidic residues" evidence="1">
    <location>
        <begin position="1"/>
        <end position="20"/>
    </location>
</feature>